<protein>
    <submittedName>
        <fullName evidence="2">Uncharacterized protein</fullName>
    </submittedName>
</protein>
<reference evidence="2 3" key="1">
    <citation type="submission" date="2018-06" db="EMBL/GenBank/DDBJ databases">
        <title>Fusarium incarnatum-equiseti species complex species 28.</title>
        <authorList>
            <person name="Gardiner D.M."/>
        </authorList>
    </citation>
    <scope>NUCLEOTIDE SEQUENCE [LARGE SCALE GENOMIC DNA]</scope>
    <source>
        <strain evidence="2 3">FIESC_28</strain>
    </source>
</reference>
<dbReference type="Proteomes" id="UP000253153">
    <property type="component" value="Unassembled WGS sequence"/>
</dbReference>
<feature type="region of interest" description="Disordered" evidence="1">
    <location>
        <begin position="150"/>
        <end position="200"/>
    </location>
</feature>
<dbReference type="OrthoDB" id="5401332at2759"/>
<feature type="region of interest" description="Disordered" evidence="1">
    <location>
        <begin position="70"/>
        <end position="92"/>
    </location>
</feature>
<gene>
    <name evidence="2" type="ORF">FIESC28_00294</name>
</gene>
<keyword evidence="3" id="KW-1185">Reference proteome</keyword>
<evidence type="ECO:0000256" key="1">
    <source>
        <dbReference type="SAM" id="MobiDB-lite"/>
    </source>
</evidence>
<dbReference type="AlphaFoldDB" id="A0A366SDC8"/>
<feature type="region of interest" description="Disordered" evidence="1">
    <location>
        <begin position="212"/>
        <end position="402"/>
    </location>
</feature>
<feature type="compositionally biased region" description="Polar residues" evidence="1">
    <location>
        <begin position="157"/>
        <end position="174"/>
    </location>
</feature>
<proteinExistence type="predicted"/>
<dbReference type="GeneID" id="41989741"/>
<feature type="compositionally biased region" description="Polar residues" evidence="1">
    <location>
        <begin position="375"/>
        <end position="390"/>
    </location>
</feature>
<comment type="caution">
    <text evidence="2">The sequence shown here is derived from an EMBL/GenBank/DDBJ whole genome shotgun (WGS) entry which is preliminary data.</text>
</comment>
<name>A0A366SDC8_9HYPO</name>
<dbReference type="EMBL" id="QKXC01000006">
    <property type="protein sequence ID" value="RBR26908.1"/>
    <property type="molecule type" value="Genomic_DNA"/>
</dbReference>
<evidence type="ECO:0000313" key="2">
    <source>
        <dbReference type="EMBL" id="RBR26908.1"/>
    </source>
</evidence>
<organism evidence="2 3">
    <name type="scientific">Fusarium coffeatum</name>
    <dbReference type="NCBI Taxonomy" id="231269"/>
    <lineage>
        <taxon>Eukaryota</taxon>
        <taxon>Fungi</taxon>
        <taxon>Dikarya</taxon>
        <taxon>Ascomycota</taxon>
        <taxon>Pezizomycotina</taxon>
        <taxon>Sordariomycetes</taxon>
        <taxon>Hypocreomycetidae</taxon>
        <taxon>Hypocreales</taxon>
        <taxon>Nectriaceae</taxon>
        <taxon>Fusarium</taxon>
        <taxon>Fusarium incarnatum-equiseti species complex</taxon>
    </lineage>
</organism>
<sequence length="402" mass="43926">MPSIDEAMARSLRGSAWEIVKDKFVRTITSDLIRRDMIADAAQTTDEISATSETFASAFSSWDNCGHQTKHLDDPYAPQPQHHGYRTEPPMNPSAPQYGVTQPIRNEPPQYAEFETSKKDDDALPAMPSWEGANSKKVEVHTEAVELDTLSKPPPSQHSMMGTPYSQPGGNSSGYLGPGQAPDVYSPLDQQGYGYQAPPPNQVYGAAAVAPMPHERRSPGLSQPAHGNQGYGYNQGFEQAPAFGQMQGHGNTPNYGEGVPPQDMAATYAGYRASPSPRPVSYAKRVSMHQDEFGCYGNLPPRRSPAIADDYGYGQPARHSPGPQNDFGYAQPARHSPAPQNDFGYAQPARQSPGPMNNYRPPPPEGNYGPRPVPQRQQLLESQSPVSYEPQQPYPGFKPYQP</sequence>
<evidence type="ECO:0000313" key="3">
    <source>
        <dbReference type="Proteomes" id="UP000253153"/>
    </source>
</evidence>
<accession>A0A366SDC8</accession>
<dbReference type="RefSeq" id="XP_031021499.1">
    <property type="nucleotide sequence ID" value="XM_031154445.1"/>
</dbReference>